<organism evidence="1 2">
    <name type="scientific">Rhododendron molle</name>
    <name type="common">Chinese azalea</name>
    <name type="synonym">Azalea mollis</name>
    <dbReference type="NCBI Taxonomy" id="49168"/>
    <lineage>
        <taxon>Eukaryota</taxon>
        <taxon>Viridiplantae</taxon>
        <taxon>Streptophyta</taxon>
        <taxon>Embryophyta</taxon>
        <taxon>Tracheophyta</taxon>
        <taxon>Spermatophyta</taxon>
        <taxon>Magnoliopsida</taxon>
        <taxon>eudicotyledons</taxon>
        <taxon>Gunneridae</taxon>
        <taxon>Pentapetalae</taxon>
        <taxon>asterids</taxon>
        <taxon>Ericales</taxon>
        <taxon>Ericaceae</taxon>
        <taxon>Ericoideae</taxon>
        <taxon>Rhodoreae</taxon>
        <taxon>Rhododendron</taxon>
    </lineage>
</organism>
<evidence type="ECO:0000313" key="2">
    <source>
        <dbReference type="Proteomes" id="UP001062846"/>
    </source>
</evidence>
<dbReference type="EMBL" id="CM046393">
    <property type="protein sequence ID" value="KAI8550622.1"/>
    <property type="molecule type" value="Genomic_DNA"/>
</dbReference>
<sequence length="138" mass="15701">MANHLPTLVGPWLKTFVAGDWLSFRTHGLAAFRFLRRVRLRPEILWAAVRFWDPDVHVFRFGDDELCPTMEEFQAYLQGFASSVIVIPPYRESMSKLLQSSLKISKGAADSLLSGGQINIMRLIEWYGPESDPMDTAV</sequence>
<keyword evidence="2" id="KW-1185">Reference proteome</keyword>
<dbReference type="Proteomes" id="UP001062846">
    <property type="component" value="Chromosome 6"/>
</dbReference>
<accession>A0ACC0ND16</accession>
<comment type="caution">
    <text evidence="1">The sequence shown here is derived from an EMBL/GenBank/DDBJ whole genome shotgun (WGS) entry which is preliminary data.</text>
</comment>
<evidence type="ECO:0000313" key="1">
    <source>
        <dbReference type="EMBL" id="KAI8550622.1"/>
    </source>
</evidence>
<protein>
    <submittedName>
        <fullName evidence="1">Uncharacterized protein</fullName>
    </submittedName>
</protein>
<gene>
    <name evidence="1" type="ORF">RHMOL_Rhmol06G0121700</name>
</gene>
<proteinExistence type="predicted"/>
<name>A0ACC0ND16_RHOML</name>
<reference evidence="1" key="1">
    <citation type="submission" date="2022-02" db="EMBL/GenBank/DDBJ databases">
        <title>Plant Genome Project.</title>
        <authorList>
            <person name="Zhang R.-G."/>
        </authorList>
    </citation>
    <scope>NUCLEOTIDE SEQUENCE</scope>
    <source>
        <strain evidence="1">AT1</strain>
    </source>
</reference>